<dbReference type="Proteomes" id="UP000281192">
    <property type="component" value="Chromosome"/>
</dbReference>
<evidence type="ECO:0008006" key="6">
    <source>
        <dbReference type="Google" id="ProtNLM"/>
    </source>
</evidence>
<name>A0A2N5CVZ0_9CAUL</name>
<organism evidence="3 4">
    <name type="scientific">Caulobacter flavus</name>
    <dbReference type="NCBI Taxonomy" id="1679497"/>
    <lineage>
        <taxon>Bacteria</taxon>
        <taxon>Pseudomonadati</taxon>
        <taxon>Pseudomonadota</taxon>
        <taxon>Alphaproteobacteria</taxon>
        <taxon>Caulobacterales</taxon>
        <taxon>Caulobacteraceae</taxon>
        <taxon>Caulobacter</taxon>
    </lineage>
</organism>
<gene>
    <name evidence="2" type="ORF">C1707_19280</name>
    <name evidence="3" type="ORF">CFHF_07750</name>
</gene>
<evidence type="ECO:0000313" key="3">
    <source>
        <dbReference type="EMBL" id="PLR17982.1"/>
    </source>
</evidence>
<keyword evidence="5" id="KW-1185">Reference proteome</keyword>
<accession>A0A2N5CVZ0</accession>
<protein>
    <recommendedName>
        <fullName evidence="6">DUF222 domain-containing protein</fullName>
    </recommendedName>
</protein>
<reference evidence="3 4" key="1">
    <citation type="submission" date="2017-12" db="EMBL/GenBank/DDBJ databases">
        <title>The genome sequence of Caulobacter flavus CGMCC1 15093.</title>
        <authorList>
            <person name="Gao J."/>
            <person name="Mao X."/>
            <person name="Sun J."/>
        </authorList>
    </citation>
    <scope>NUCLEOTIDE SEQUENCE [LARGE SCALE GENOMIC DNA]</scope>
    <source>
        <strain evidence="3 4">CGMCC1 15093</strain>
    </source>
</reference>
<sequence>MNRPDPPSDNAGDAPSAEELQDLVDQRLVALTETLPPPLREDPLDLVTGLGKLVASLVGGPGGTFGDHFAGKLFPRTLNERMRDCLAATMRRVEGHNHRLRRVERKMSDLGAQHLSLLQEGLDGAARATSSERIAILGAIIGDGLSSDELQAEFERTHIRLLNSLTDRDVETLHGIADPRLRLRARDFGPDFERQTTYARAITAMSDAHLRSLGLINEPTSLEQRPALGRAAPTTRMRQHPTALTPLGHSLILRLQEAAAPVDGAADRPGLAPHRSADEAPAPEQEESTRGRRV</sequence>
<evidence type="ECO:0000256" key="1">
    <source>
        <dbReference type="SAM" id="MobiDB-lite"/>
    </source>
</evidence>
<proteinExistence type="predicted"/>
<reference evidence="2 5" key="2">
    <citation type="submission" date="2018-01" db="EMBL/GenBank/DDBJ databases">
        <title>Complete genome sequence of Caulobacter flavus RHGG3.</title>
        <authorList>
            <person name="Yang E."/>
        </authorList>
    </citation>
    <scope>NUCLEOTIDE SEQUENCE [LARGE SCALE GENOMIC DNA]</scope>
    <source>
        <strain evidence="2 5">RHGG3</strain>
    </source>
</reference>
<dbReference type="Proteomes" id="UP000234483">
    <property type="component" value="Unassembled WGS sequence"/>
</dbReference>
<feature type="region of interest" description="Disordered" evidence="1">
    <location>
        <begin position="258"/>
        <end position="294"/>
    </location>
</feature>
<dbReference type="RefSeq" id="WP_101712446.1">
    <property type="nucleotide sequence ID" value="NZ_CP026100.1"/>
</dbReference>
<dbReference type="EMBL" id="CP026100">
    <property type="protein sequence ID" value="AYV48230.1"/>
    <property type="molecule type" value="Genomic_DNA"/>
</dbReference>
<evidence type="ECO:0000313" key="4">
    <source>
        <dbReference type="Proteomes" id="UP000234483"/>
    </source>
</evidence>
<evidence type="ECO:0000313" key="5">
    <source>
        <dbReference type="Proteomes" id="UP000281192"/>
    </source>
</evidence>
<dbReference type="EMBL" id="PJRQ01000014">
    <property type="protein sequence ID" value="PLR17982.1"/>
    <property type="molecule type" value="Genomic_DNA"/>
</dbReference>
<dbReference type="AlphaFoldDB" id="A0A2N5CVZ0"/>
<evidence type="ECO:0000313" key="2">
    <source>
        <dbReference type="EMBL" id="AYV48230.1"/>
    </source>
</evidence>
<dbReference type="KEGG" id="cfh:C1707_19280"/>